<accession>A0A4Y9YMD7</accession>
<protein>
    <recommendedName>
        <fullName evidence="2">DUF4100 domain-containing protein</fullName>
    </recommendedName>
</protein>
<feature type="compositionally biased region" description="Basic residues" evidence="1">
    <location>
        <begin position="211"/>
        <end position="230"/>
    </location>
</feature>
<dbReference type="AlphaFoldDB" id="A0A4Y9YMD7"/>
<feature type="non-terminal residue" evidence="3">
    <location>
        <position position="1"/>
    </location>
</feature>
<dbReference type="Proteomes" id="UP000298390">
    <property type="component" value="Unassembled WGS sequence"/>
</dbReference>
<organism evidence="3 4">
    <name type="scientific">Rhodofomes roseus</name>
    <dbReference type="NCBI Taxonomy" id="34475"/>
    <lineage>
        <taxon>Eukaryota</taxon>
        <taxon>Fungi</taxon>
        <taxon>Dikarya</taxon>
        <taxon>Basidiomycota</taxon>
        <taxon>Agaricomycotina</taxon>
        <taxon>Agaricomycetes</taxon>
        <taxon>Polyporales</taxon>
        <taxon>Rhodofomes</taxon>
    </lineage>
</organism>
<feature type="compositionally biased region" description="Acidic residues" evidence="1">
    <location>
        <begin position="189"/>
        <end position="207"/>
    </location>
</feature>
<sequence>DGFLESRNISSNELSNTGCALAVAPSDATPEVEVFPALQSDKVSDILSCMTEFAGRDWDKAKQRMLFCFGEGTIKETGSAEELRAYCNKYRKKREIQNLDDYYKYLHGFLKHAGNQIELGRISEAEHDFLFFHGLNSRVRKAIVPKLEEQMGLTPTRKQPAPFKMCAEQVRKYLTDNDYRRDAYSSSSESEDDESDSDSDSSDSDGEDDKKRKKKTSKKVDKKKTRKTGKRTKDKDDIDDLVDRLDKLLAARLAPVTTSSTSQATTFAAQHKQPARFCYMCDKEEGKDLDHRLGMGHCSFTKRWIADGTLAYSPQGRLTYADGSELPSGRGVPGGISTLIQQRIDQIKGQARNAQPQMSCNTIEVMHDDQPALGGDVHALSSEDIYLFPVTRSQMNAQGQSPGALLNVFNEARFDFQHTTNDQIRATQQLKSPPPVQVRQPAELTELMKSAAKPIEGTVVPVLPKRVNAEQGQREREASKKQDFLGDNMVGHSRPETADVRFASDIQATVSVDQAVEKIPDAVPTIPLKTLITRSLEIQEQHTAIAETRHEVHATRAEVGKAEVADDEDTETTIVRLRTGRPEAVTLERTEYHRPVHIASETTRTVEALDGVLTYEDETKMHCALVVPSPTPVTTL</sequence>
<evidence type="ECO:0000313" key="3">
    <source>
        <dbReference type="EMBL" id="TFY63100.1"/>
    </source>
</evidence>
<evidence type="ECO:0000313" key="4">
    <source>
        <dbReference type="Proteomes" id="UP000298390"/>
    </source>
</evidence>
<dbReference type="EMBL" id="SEKV01000141">
    <property type="protein sequence ID" value="TFY63100.1"/>
    <property type="molecule type" value="Genomic_DNA"/>
</dbReference>
<proteinExistence type="predicted"/>
<feature type="region of interest" description="Disordered" evidence="1">
    <location>
        <begin position="468"/>
        <end position="489"/>
    </location>
</feature>
<dbReference type="STRING" id="34475.A0A4Y9YMD7"/>
<feature type="region of interest" description="Disordered" evidence="1">
    <location>
        <begin position="177"/>
        <end position="234"/>
    </location>
</feature>
<gene>
    <name evidence="3" type="ORF">EVJ58_g3443</name>
</gene>
<name>A0A4Y9YMD7_9APHY</name>
<reference evidence="3 4" key="1">
    <citation type="submission" date="2019-01" db="EMBL/GenBank/DDBJ databases">
        <title>Genome sequencing of the rare red list fungi Fomitopsis rosea.</title>
        <authorList>
            <person name="Buettner E."/>
            <person name="Kellner H."/>
        </authorList>
    </citation>
    <scope>NUCLEOTIDE SEQUENCE [LARGE SCALE GENOMIC DNA]</scope>
    <source>
        <strain evidence="3 4">DSM 105464</strain>
    </source>
</reference>
<dbReference type="Pfam" id="PF13352">
    <property type="entry name" value="DUF4100"/>
    <property type="match status" value="1"/>
</dbReference>
<feature type="domain" description="DUF4100" evidence="2">
    <location>
        <begin position="316"/>
        <end position="554"/>
    </location>
</feature>
<evidence type="ECO:0000259" key="2">
    <source>
        <dbReference type="Pfam" id="PF13352"/>
    </source>
</evidence>
<dbReference type="InterPro" id="IPR025165">
    <property type="entry name" value="DUF4100"/>
</dbReference>
<feature type="compositionally biased region" description="Basic and acidic residues" evidence="1">
    <location>
        <begin position="472"/>
        <end position="484"/>
    </location>
</feature>
<evidence type="ECO:0000256" key="1">
    <source>
        <dbReference type="SAM" id="MobiDB-lite"/>
    </source>
</evidence>
<comment type="caution">
    <text evidence="3">The sequence shown here is derived from an EMBL/GenBank/DDBJ whole genome shotgun (WGS) entry which is preliminary data.</text>
</comment>